<evidence type="ECO:0000313" key="2">
    <source>
        <dbReference type="Proteomes" id="UP001472677"/>
    </source>
</evidence>
<reference evidence="1 2" key="1">
    <citation type="journal article" date="2024" name="G3 (Bethesda)">
        <title>Genome assembly of Hibiscus sabdariffa L. provides insights into metabolisms of medicinal natural products.</title>
        <authorList>
            <person name="Kim T."/>
        </authorList>
    </citation>
    <scope>NUCLEOTIDE SEQUENCE [LARGE SCALE GENOMIC DNA]</scope>
    <source>
        <strain evidence="1">TK-2024</strain>
        <tissue evidence="1">Old leaves</tissue>
    </source>
</reference>
<protein>
    <submittedName>
        <fullName evidence="1">Uncharacterized protein</fullName>
    </submittedName>
</protein>
<keyword evidence="2" id="KW-1185">Reference proteome</keyword>
<comment type="caution">
    <text evidence="1">The sequence shown here is derived from an EMBL/GenBank/DDBJ whole genome shotgun (WGS) entry which is preliminary data.</text>
</comment>
<dbReference type="EMBL" id="JBBPBM010000230">
    <property type="protein sequence ID" value="KAK8499746.1"/>
    <property type="molecule type" value="Genomic_DNA"/>
</dbReference>
<organism evidence="1 2">
    <name type="scientific">Hibiscus sabdariffa</name>
    <name type="common">roselle</name>
    <dbReference type="NCBI Taxonomy" id="183260"/>
    <lineage>
        <taxon>Eukaryota</taxon>
        <taxon>Viridiplantae</taxon>
        <taxon>Streptophyta</taxon>
        <taxon>Embryophyta</taxon>
        <taxon>Tracheophyta</taxon>
        <taxon>Spermatophyta</taxon>
        <taxon>Magnoliopsida</taxon>
        <taxon>eudicotyledons</taxon>
        <taxon>Gunneridae</taxon>
        <taxon>Pentapetalae</taxon>
        <taxon>rosids</taxon>
        <taxon>malvids</taxon>
        <taxon>Malvales</taxon>
        <taxon>Malvaceae</taxon>
        <taxon>Malvoideae</taxon>
        <taxon>Hibiscus</taxon>
    </lineage>
</organism>
<proteinExistence type="predicted"/>
<evidence type="ECO:0000313" key="1">
    <source>
        <dbReference type="EMBL" id="KAK8499746.1"/>
    </source>
</evidence>
<gene>
    <name evidence="1" type="ORF">V6N12_073011</name>
</gene>
<accession>A0ABR2B063</accession>
<sequence length="67" mass="7857">MEQHIKARLGAVLKQFQVDDIQNLPRQQLWHLPGQSWASNRSPAENPTEAGLYKKYKVECDWISIFF</sequence>
<name>A0ABR2B063_9ROSI</name>
<dbReference type="Proteomes" id="UP001472677">
    <property type="component" value="Unassembled WGS sequence"/>
</dbReference>